<dbReference type="AlphaFoldDB" id="A0A2V0RKK1"/>
<accession>A0A2V0RKK1</accession>
<protein>
    <submittedName>
        <fullName evidence="1">Uncharacterized protein</fullName>
    </submittedName>
</protein>
<comment type="caution">
    <text evidence="1">The sequence shown here is derived from an EMBL/GenBank/DDBJ whole genome shotgun (WGS) entry which is preliminary data.</text>
</comment>
<reference evidence="1" key="1">
    <citation type="submission" date="2017-04" db="EMBL/GenBank/DDBJ databases">
        <title>Unveiling RNA virosphere associated with marine microorganisms.</title>
        <authorList>
            <person name="Urayama S."/>
            <person name="Takaki Y."/>
            <person name="Nishi S."/>
            <person name="Yoshida Y."/>
            <person name="Deguchi S."/>
            <person name="Takai K."/>
            <person name="Nunoura T."/>
        </authorList>
    </citation>
    <scope>NUCLEOTIDE SEQUENCE</scope>
</reference>
<dbReference type="EMBL" id="BDQA01000596">
    <property type="protein sequence ID" value="GBH22072.1"/>
    <property type="molecule type" value="Genomic_RNA"/>
</dbReference>
<name>A0A2V0RKK1_9ZZZZ</name>
<proteinExistence type="predicted"/>
<evidence type="ECO:0000313" key="1">
    <source>
        <dbReference type="EMBL" id="GBH22072.1"/>
    </source>
</evidence>
<organism evidence="1">
    <name type="scientific">viral metagenome</name>
    <dbReference type="NCBI Taxonomy" id="1070528"/>
    <lineage>
        <taxon>unclassified sequences</taxon>
        <taxon>metagenomes</taxon>
        <taxon>organismal metagenomes</taxon>
    </lineage>
</organism>
<sequence>MEHRYARVSAWFNEATQEYRVVYTNRGDVAFYDHVAVVRVRDGGADDIVHNMSVKFMGWGGVVTGRWGMRKLARVSEAPRQVIDAADEALRRFFAPFGVTVQIDDPLSSLTAWP</sequence>